<protein>
    <submittedName>
        <fullName evidence="1">Uncharacterized protein</fullName>
    </submittedName>
</protein>
<evidence type="ECO:0000313" key="2">
    <source>
        <dbReference type="Proteomes" id="UP001212175"/>
    </source>
</evidence>
<keyword evidence="2" id="KW-1185">Reference proteome</keyword>
<accession>A0AA49E4G4</accession>
<sequence>MSSDPSREDLYEAAVRAVLDLCDEAAELDEIAISPERVRRAIGRALSGAGPAAVEEACS</sequence>
<gene>
    <name evidence="1" type="primary">70</name>
    <name evidence="1" type="ORF">SEA_BOLT007_70</name>
</gene>
<name>A0AA49E4G4_9CAUD</name>
<dbReference type="EMBL" id="OP985600">
    <property type="protein sequence ID" value="WBF79038.1"/>
    <property type="molecule type" value="Genomic_DNA"/>
</dbReference>
<proteinExistence type="predicted"/>
<evidence type="ECO:0000313" key="1">
    <source>
        <dbReference type="EMBL" id="WBF79038.1"/>
    </source>
</evidence>
<reference evidence="1 2" key="1">
    <citation type="submission" date="2022-12" db="EMBL/GenBank/DDBJ databases">
        <authorList>
            <person name="Batteikh M."/>
            <person name="Krug K."/>
            <person name="Kamarzar M."/>
            <person name="Huq N."/>
            <person name="Esparza P.D."/>
            <person name="Ma Y."/>
            <person name="Wang J.Y."/>
            <person name="Fleming H.S."/>
            <person name="Wright N.E."/>
            <person name="Melkote A."/>
            <person name="Senthilvelan J."/>
            <person name="Rajiv S."/>
            <person name="Paek B.H."/>
            <person name="Gonzalez C."/>
            <person name="Abuwarda M."/>
            <person name="Niazmandi K."/>
            <person name="Whang A."/>
            <person name="Magaling J.T.M."/>
            <person name="Seeman S."/>
            <person name="Chai A.E."/>
            <person name="Zorawik M."/>
            <person name="Kasemsunt F."/>
            <person name="Garza D.R."/>
            <person name="Ngo R.T."/>
            <person name="Reddi K."/>
            <person name="Freise A.C."/>
            <person name="Garcia-Vedrenne A.E."/>
            <person name="Garlena R.A."/>
            <person name="Russell D.A."/>
            <person name="Jacobs-Sera D."/>
            <person name="Hatfull G.F."/>
        </authorList>
    </citation>
    <scope>NUCLEOTIDE SEQUENCE [LARGE SCALE GENOMIC DNA]</scope>
</reference>
<dbReference type="Proteomes" id="UP001212175">
    <property type="component" value="Segment"/>
</dbReference>
<organism evidence="1 2">
    <name type="scientific">Arthrobacter phage Bolt007</name>
    <dbReference type="NCBI Taxonomy" id="3017297"/>
    <lineage>
        <taxon>Viruses</taxon>
        <taxon>Duplodnaviria</taxon>
        <taxon>Heunggongvirae</taxon>
        <taxon>Uroviricota</taxon>
        <taxon>Caudoviricetes</taxon>
        <taxon>Berryhillviridae</taxon>
        <taxon>Lilmacvirus</taxon>
        <taxon>Lilmacvirus bolt007</taxon>
    </lineage>
</organism>